<dbReference type="PANTHER" id="PTHR10039">
    <property type="entry name" value="AMELOGENIN"/>
    <property type="match status" value="1"/>
</dbReference>
<evidence type="ECO:0000256" key="1">
    <source>
        <dbReference type="ARBA" id="ARBA00022737"/>
    </source>
</evidence>
<dbReference type="SUPFAM" id="SSF52540">
    <property type="entry name" value="P-loop containing nucleoside triphosphate hydrolases"/>
    <property type="match status" value="1"/>
</dbReference>
<accession>A0A3N4I8J6</accession>
<dbReference type="PANTHER" id="PTHR10039:SF14">
    <property type="entry name" value="NACHT DOMAIN-CONTAINING PROTEIN"/>
    <property type="match status" value="1"/>
</dbReference>
<feature type="region of interest" description="Disordered" evidence="2">
    <location>
        <begin position="1"/>
        <end position="71"/>
    </location>
</feature>
<dbReference type="OrthoDB" id="7464126at2759"/>
<dbReference type="PROSITE" id="PS50837">
    <property type="entry name" value="NACHT"/>
    <property type="match status" value="1"/>
</dbReference>
<protein>
    <recommendedName>
        <fullName evidence="3">NACHT domain-containing protein</fullName>
    </recommendedName>
</protein>
<dbReference type="InterPro" id="IPR056884">
    <property type="entry name" value="NPHP3-like_N"/>
</dbReference>
<dbReference type="InterPro" id="IPR056125">
    <property type="entry name" value="DUF7708"/>
</dbReference>
<gene>
    <name evidence="4" type="ORF">BJ508DRAFT_414222</name>
</gene>
<evidence type="ECO:0000313" key="5">
    <source>
        <dbReference type="Proteomes" id="UP000275078"/>
    </source>
</evidence>
<evidence type="ECO:0000313" key="4">
    <source>
        <dbReference type="EMBL" id="RPA82399.1"/>
    </source>
</evidence>
<dbReference type="EMBL" id="ML119672">
    <property type="protein sequence ID" value="RPA82399.1"/>
    <property type="molecule type" value="Genomic_DNA"/>
</dbReference>
<dbReference type="Gene3D" id="3.40.50.300">
    <property type="entry name" value="P-loop containing nucleotide triphosphate hydrolases"/>
    <property type="match status" value="1"/>
</dbReference>
<name>A0A3N4I8J6_ASCIM</name>
<dbReference type="InterPro" id="IPR007111">
    <property type="entry name" value="NACHT_NTPase"/>
</dbReference>
<dbReference type="Pfam" id="PF24809">
    <property type="entry name" value="DUF7708"/>
    <property type="match status" value="1"/>
</dbReference>
<reference evidence="4 5" key="1">
    <citation type="journal article" date="2018" name="Nat. Ecol. Evol.">
        <title>Pezizomycetes genomes reveal the molecular basis of ectomycorrhizal truffle lifestyle.</title>
        <authorList>
            <person name="Murat C."/>
            <person name="Payen T."/>
            <person name="Noel B."/>
            <person name="Kuo A."/>
            <person name="Morin E."/>
            <person name="Chen J."/>
            <person name="Kohler A."/>
            <person name="Krizsan K."/>
            <person name="Balestrini R."/>
            <person name="Da Silva C."/>
            <person name="Montanini B."/>
            <person name="Hainaut M."/>
            <person name="Levati E."/>
            <person name="Barry K.W."/>
            <person name="Belfiori B."/>
            <person name="Cichocki N."/>
            <person name="Clum A."/>
            <person name="Dockter R.B."/>
            <person name="Fauchery L."/>
            <person name="Guy J."/>
            <person name="Iotti M."/>
            <person name="Le Tacon F."/>
            <person name="Lindquist E.A."/>
            <person name="Lipzen A."/>
            <person name="Malagnac F."/>
            <person name="Mello A."/>
            <person name="Molinier V."/>
            <person name="Miyauchi S."/>
            <person name="Poulain J."/>
            <person name="Riccioni C."/>
            <person name="Rubini A."/>
            <person name="Sitrit Y."/>
            <person name="Splivallo R."/>
            <person name="Traeger S."/>
            <person name="Wang M."/>
            <person name="Zifcakova L."/>
            <person name="Wipf D."/>
            <person name="Zambonelli A."/>
            <person name="Paolocci F."/>
            <person name="Nowrousian M."/>
            <person name="Ottonello S."/>
            <person name="Baldrian P."/>
            <person name="Spatafora J.W."/>
            <person name="Henrissat B."/>
            <person name="Nagy L.G."/>
            <person name="Aury J.M."/>
            <person name="Wincker P."/>
            <person name="Grigoriev I.V."/>
            <person name="Bonfante P."/>
            <person name="Martin F.M."/>
        </authorList>
    </citation>
    <scope>NUCLEOTIDE SEQUENCE [LARGE SCALE GENOMIC DNA]</scope>
    <source>
        <strain evidence="4 5">RN42</strain>
    </source>
</reference>
<dbReference type="AlphaFoldDB" id="A0A3N4I8J6"/>
<dbReference type="InterPro" id="IPR027417">
    <property type="entry name" value="P-loop_NTPase"/>
</dbReference>
<dbReference type="Pfam" id="PF24883">
    <property type="entry name" value="NPHP3_N"/>
    <property type="match status" value="1"/>
</dbReference>
<sequence length="1260" mass="142973">MEKLKKWKSKISDNGKGGKKRSSKPIVAQPSNSSTAGPSVLGSVKAQAKHYESEDAVDVAPVPESTAQDPKSQQWKIALEIVRNQLSDEEQLLLPLDESTPDVTSLSTVFDTARRVKESPDLQNRNGLDQFLIGFQKYAGIVDRVVQHQPEFTSLVWASLSFLLEVYVNHLKNLDELQEALDSILTSLTFGEFYMDKYATAMADKVSDENSPSRSREWKEKTDQALAELYAAIVILCIKARMYFQAGRKRTRIGNAIKPFETTLLPIIRKVHEKELFLRRLAEMGTQQRIVGMDMKLDKLDAILNEMNDKLTGITDKEVFEWLNAIDPESFYEEKKNEQLDGTCGWLRAAPAYKAWIKGETNVWLEGIPGAGKSVIAASIVHDLRMQEETDEGAIPLFYFFRDSIKTTKTPVAAVSSLISQLLRNAGPDARKFMEILKEIIRKSSYFKGGEVADSSLRTRYRALLRMLMLSRRRVLILLDALDECSSASEFAKCWFGNSQNKDFKISSKECSHVRMLLTGRPVVSEHFAELSGFKEIKMSVCDDIKRFVKVEVGKNPRLKGTEDQIIKKVYKSSDGMFRYAALLLKDLQRYSKRSIESRISEAPTGIFGMYEAILERLAENEKGSEEHLELRRRILLTILASEGPPSVQDLQGICSTSLDTEDVGRANAEPPTLKDIVDAGGELISLYQTVSLFEDVETGFLLVIPQTNVQFSHRTVQEFLGLPLHYHSENAKSRPSISKCLFGVMEPYFFLLNVAVIQFQSKPFLDLSGFIHALANRYWDKEAWELSLNPLLRLIFDSGYGYSVLNFITNFRIIAPTFDHAEQYGSRDLPQRTLQSILAQFLWSGEARGALVNILILWNMMAWVFENYAYRNEPSSASQQISKRPPRKTTRRQMETRLRSSWQKPQVHLAPADVYQSSALTGFSGSVGTIARFVFEFVSFEVVDGVDDAVYRRGRAPNGKIDYAATDSQADFFGIFLATVFGSVSFQKELFANSPKALDLNREFTLTYDPGSDPVPRIRDEWDFINASLLDQAPNHKYQSQFILVIFNRHLDLAAMPGFRKDLSFVARIPRVWRECGLNFDINRQGFLRLGDPDPADISMSLLHLLSYAEAQHIMNHQENRSMWKEGCCDLTKYAVRSTEQTREIPVLLLEQCAEWLDLSGVNSKGYSPLGMLREARWKALEMLSDKDIQNPEWFNSLDWYCVYFPQPYERALVERGAKAIYPAGHPLIEDQECGVCEAEKSTWSGWMSHNLGWGSSIL</sequence>
<keyword evidence="5" id="KW-1185">Reference proteome</keyword>
<evidence type="ECO:0000256" key="2">
    <source>
        <dbReference type="SAM" id="MobiDB-lite"/>
    </source>
</evidence>
<organism evidence="4 5">
    <name type="scientific">Ascobolus immersus RN42</name>
    <dbReference type="NCBI Taxonomy" id="1160509"/>
    <lineage>
        <taxon>Eukaryota</taxon>
        <taxon>Fungi</taxon>
        <taxon>Dikarya</taxon>
        <taxon>Ascomycota</taxon>
        <taxon>Pezizomycotina</taxon>
        <taxon>Pezizomycetes</taxon>
        <taxon>Pezizales</taxon>
        <taxon>Ascobolaceae</taxon>
        <taxon>Ascobolus</taxon>
    </lineage>
</organism>
<proteinExistence type="predicted"/>
<keyword evidence="1" id="KW-0677">Repeat</keyword>
<evidence type="ECO:0000259" key="3">
    <source>
        <dbReference type="PROSITE" id="PS50837"/>
    </source>
</evidence>
<dbReference type="Proteomes" id="UP000275078">
    <property type="component" value="Unassembled WGS sequence"/>
</dbReference>
<feature type="domain" description="NACHT" evidence="3">
    <location>
        <begin position="361"/>
        <end position="487"/>
    </location>
</feature>